<reference evidence="1" key="1">
    <citation type="journal article" date="2007" name="Science">
        <title>Draft genome of the filarial nematode parasite Brugia malayi.</title>
        <authorList>
            <person name="Ghedin E."/>
            <person name="Wang S."/>
            <person name="Spiro D."/>
            <person name="Caler E."/>
            <person name="Zhao Q."/>
            <person name="Crabtree J."/>
            <person name="Allen J.E."/>
            <person name="Delcher A.L."/>
            <person name="Guiliano D.B."/>
            <person name="Miranda-Saavedra D."/>
            <person name="Angiuoli S.V."/>
            <person name="Creasy T."/>
            <person name="Amedeo P."/>
            <person name="Haas B."/>
            <person name="El-Sayed N.M."/>
            <person name="Wortman J.R."/>
            <person name="Feldblyum T."/>
            <person name="Tallon L."/>
            <person name="Schatz M."/>
            <person name="Shumway M."/>
            <person name="Koo H."/>
            <person name="Salzberg S.L."/>
            <person name="Schobel S."/>
            <person name="Pertea M."/>
            <person name="Pop M."/>
            <person name="White O."/>
            <person name="Barton G.J."/>
            <person name="Carlow C.K."/>
            <person name="Crawford M.J."/>
            <person name="Daub J."/>
            <person name="Dimmic M.W."/>
            <person name="Estes C.F."/>
            <person name="Foster J.M."/>
            <person name="Ganatra M."/>
            <person name="Gregory W.F."/>
            <person name="Johnson N.M."/>
            <person name="Jin J."/>
            <person name="Komuniecki R."/>
            <person name="Korf I."/>
            <person name="Kumar S."/>
            <person name="Laney S."/>
            <person name="Li B.W."/>
            <person name="Li W."/>
            <person name="Lindblom T.H."/>
            <person name="Lustigman S."/>
            <person name="Ma D."/>
            <person name="Maina C.V."/>
            <person name="Martin D.M."/>
            <person name="McCarter J.P."/>
            <person name="McReynolds L."/>
            <person name="Mitreva M."/>
            <person name="Nutman T.B."/>
            <person name="Parkinson J."/>
            <person name="Peregrin-Alvarez J.M."/>
            <person name="Poole C."/>
            <person name="Ren Q."/>
            <person name="Saunders L."/>
            <person name="Sluder A.E."/>
            <person name="Smith K."/>
            <person name="Stanke M."/>
            <person name="Unnasch T.R."/>
            <person name="Ware J."/>
            <person name="Wei A.D."/>
            <person name="Weil G."/>
            <person name="Williams D.J."/>
            <person name="Zhang Y."/>
            <person name="Williams S.A."/>
            <person name="Fraser-Liggett C."/>
            <person name="Slatko B."/>
            <person name="Blaxter M.L."/>
            <person name="Scott A.L."/>
        </authorList>
    </citation>
    <scope>NUCLEOTIDE SEQUENCE</scope>
    <source>
        <strain evidence="1">FR3</strain>
    </source>
</reference>
<name>A0A0J9XRW7_BRUMA</name>
<reference evidence="1" key="2">
    <citation type="submission" date="2012-12" db="EMBL/GenBank/DDBJ databases">
        <authorList>
            <person name="Gao Y.W."/>
            <person name="Fan S.T."/>
            <person name="Sun H.T."/>
            <person name="Wang Z."/>
            <person name="Gao X.L."/>
            <person name="Li Y.G."/>
            <person name="Wang T.C."/>
            <person name="Zhang K."/>
            <person name="Xu W.W."/>
            <person name="Yu Z.J."/>
            <person name="Xia X.Z."/>
        </authorList>
    </citation>
    <scope>NUCLEOTIDE SEQUENCE</scope>
    <source>
        <strain evidence="1">FR3</strain>
    </source>
</reference>
<dbReference type="AlphaFoldDB" id="A0A0J9XRW7"/>
<proteinExistence type="predicted"/>
<sequence length="47" mass="5894">MIDEKERYLWMIDWKEQEFKLSRKLVTLDILFILCVARWSNIKKSEF</sequence>
<dbReference type="EMBL" id="LN856907">
    <property type="protein sequence ID" value="CDP93803.1"/>
    <property type="molecule type" value="Genomic_DNA"/>
</dbReference>
<evidence type="ECO:0000313" key="1">
    <source>
        <dbReference type="EMBL" id="CDP93803.1"/>
    </source>
</evidence>
<protein>
    <submittedName>
        <fullName evidence="1">Bm1236</fullName>
    </submittedName>
</protein>
<accession>A0A0J9XRW7</accession>
<gene>
    <name evidence="1" type="primary">Bm1236</name>
    <name evidence="1" type="ORF">BM_Bm1236</name>
</gene>
<organism evidence="1">
    <name type="scientific">Brugia malayi</name>
    <name type="common">Filarial nematode worm</name>
    <dbReference type="NCBI Taxonomy" id="6279"/>
    <lineage>
        <taxon>Eukaryota</taxon>
        <taxon>Metazoa</taxon>
        <taxon>Ecdysozoa</taxon>
        <taxon>Nematoda</taxon>
        <taxon>Chromadorea</taxon>
        <taxon>Rhabditida</taxon>
        <taxon>Spirurina</taxon>
        <taxon>Spiruromorpha</taxon>
        <taxon>Filarioidea</taxon>
        <taxon>Onchocercidae</taxon>
        <taxon>Brugia</taxon>
    </lineage>
</organism>